<sequence>MISRPLSSVRLSLSPSRHLHGTPPLLASHLGPPCSSLNQTSHHDVAGKRRMSSCQRMSPPFIPRPIPTNSSCHSNAFPTRMVLQTTRASITRPCSANIQKFHPRHFSSSSKSSLRKLIRPFLLACHPDAMSNNNNNNDTDDDTSAPSKKRTSQTAKQVNLQAVQTLNGLIDTCDEWIHRCYGTTTNTSTSTTAAAPPLPELHERYTIEFLLPGPTSTTDHGDELRVKPRRGKRRGGGGEWTMRSIVLEFPRELRDRVRPWARHHQNHHDENEEGNSEAMRAGRTLKRHVERELRRLLIVAGLEYEGVSQEEWWTMPYDDEGEERNMFGSRKKGREEWTLSDHFLYELGIEPTADLSSTSSSTHAEQFGKSSAFYGRNASAVGGGGKSKKYDAPPPTYSHVHAQREAFLKSIRWDKFRDKYEEAWEDAQADFATSRMNLFNVNTREGRERRERLVSMICGRVRIWTGGSGESHVEEEEEDIPEGLDVVQQLVAIRRLSSILYDNFDYLRMEKMGRMWENLVIVLTPPRSGRRRRQALMPQESGEDGGSLPDGIVDVVQRQHSPHPGRKLNKWERRMKRRERTVPPSRGIMRRVAESHFHSLNNTQDNYSNHPHESHDAAGDPNQSTQYTSPAQTFQPRFKFSYGTQSEQGTGQVTAYIPIDFKDEELVQKLHTYLYDYFDNACSTAGFLRVGPDGEVTANVDGVEDYDEDGMKAAN</sequence>
<feature type="region of interest" description="Disordered" evidence="1">
    <location>
        <begin position="601"/>
        <end position="629"/>
    </location>
</feature>
<evidence type="ECO:0000313" key="2">
    <source>
        <dbReference type="EMBL" id="KAL3795657.1"/>
    </source>
</evidence>
<organism evidence="2 3">
    <name type="scientific">Cyclotella cryptica</name>
    <dbReference type="NCBI Taxonomy" id="29204"/>
    <lineage>
        <taxon>Eukaryota</taxon>
        <taxon>Sar</taxon>
        <taxon>Stramenopiles</taxon>
        <taxon>Ochrophyta</taxon>
        <taxon>Bacillariophyta</taxon>
        <taxon>Coscinodiscophyceae</taxon>
        <taxon>Thalassiosirophycidae</taxon>
        <taxon>Stephanodiscales</taxon>
        <taxon>Stephanodiscaceae</taxon>
        <taxon>Cyclotella</taxon>
    </lineage>
</organism>
<comment type="caution">
    <text evidence="2">The sequence shown here is derived from an EMBL/GenBank/DDBJ whole genome shotgun (WGS) entry which is preliminary data.</text>
</comment>
<evidence type="ECO:0000313" key="3">
    <source>
        <dbReference type="Proteomes" id="UP001516023"/>
    </source>
</evidence>
<reference evidence="2 3" key="1">
    <citation type="journal article" date="2020" name="G3 (Bethesda)">
        <title>Improved Reference Genome for Cyclotella cryptica CCMP332, a Model for Cell Wall Morphogenesis, Salinity Adaptation, and Lipid Production in Diatoms (Bacillariophyta).</title>
        <authorList>
            <person name="Roberts W.R."/>
            <person name="Downey K.M."/>
            <person name="Ruck E.C."/>
            <person name="Traller J.C."/>
            <person name="Alverson A.J."/>
        </authorList>
    </citation>
    <scope>NUCLEOTIDE SEQUENCE [LARGE SCALE GENOMIC DNA]</scope>
    <source>
        <strain evidence="2 3">CCMP332</strain>
    </source>
</reference>
<protein>
    <recommendedName>
        <fullName evidence="4">DUF4460 domain-containing protein</fullName>
    </recommendedName>
</protein>
<gene>
    <name evidence="2" type="ORF">HJC23_002064</name>
</gene>
<feature type="compositionally biased region" description="Low complexity" evidence="1">
    <location>
        <begin position="1"/>
        <end position="16"/>
    </location>
</feature>
<feature type="region of interest" description="Disordered" evidence="1">
    <location>
        <begin position="1"/>
        <end position="51"/>
    </location>
</feature>
<dbReference type="EMBL" id="JABMIG020000069">
    <property type="protein sequence ID" value="KAL3795657.1"/>
    <property type="molecule type" value="Genomic_DNA"/>
</dbReference>
<feature type="region of interest" description="Disordered" evidence="1">
    <location>
        <begin position="211"/>
        <end position="237"/>
    </location>
</feature>
<evidence type="ECO:0000256" key="1">
    <source>
        <dbReference type="SAM" id="MobiDB-lite"/>
    </source>
</evidence>
<feature type="region of interest" description="Disordered" evidence="1">
    <location>
        <begin position="128"/>
        <end position="156"/>
    </location>
</feature>
<dbReference type="AlphaFoldDB" id="A0ABD3Q5Q8"/>
<proteinExistence type="predicted"/>
<feature type="region of interest" description="Disordered" evidence="1">
    <location>
        <begin position="528"/>
        <end position="551"/>
    </location>
</feature>
<evidence type="ECO:0008006" key="4">
    <source>
        <dbReference type="Google" id="ProtNLM"/>
    </source>
</evidence>
<keyword evidence="3" id="KW-1185">Reference proteome</keyword>
<accession>A0ABD3Q5Q8</accession>
<dbReference type="Proteomes" id="UP001516023">
    <property type="component" value="Unassembled WGS sequence"/>
</dbReference>
<name>A0ABD3Q5Q8_9STRA</name>